<keyword evidence="1 2" id="KW-0597">Phosphoprotein</keyword>
<comment type="caution">
    <text evidence="4">The sequence shown here is derived from an EMBL/GenBank/DDBJ whole genome shotgun (WGS) entry which is preliminary data.</text>
</comment>
<protein>
    <submittedName>
        <fullName evidence="4">Response regulator</fullName>
    </submittedName>
</protein>
<dbReference type="NCBIfam" id="NF006623">
    <property type="entry name" value="PRK09191.1"/>
    <property type="match status" value="1"/>
</dbReference>
<keyword evidence="5" id="KW-1185">Reference proteome</keyword>
<name>A0A2S8B6V7_9SPHN</name>
<feature type="modified residue" description="4-aspartylphosphate" evidence="2">
    <location>
        <position position="193"/>
    </location>
</feature>
<dbReference type="InterPro" id="IPR050595">
    <property type="entry name" value="Bact_response_regulator"/>
</dbReference>
<feature type="domain" description="Response regulatory" evidence="3">
    <location>
        <begin position="143"/>
        <end position="256"/>
    </location>
</feature>
<dbReference type="Gene3D" id="3.40.50.2300">
    <property type="match status" value="1"/>
</dbReference>
<dbReference type="RefSeq" id="WP_105998394.1">
    <property type="nucleotide sequence ID" value="NZ_CM009578.1"/>
</dbReference>
<dbReference type="PANTHER" id="PTHR44591:SF24">
    <property type="entry name" value="PROTEIN-GLUTAMATE METHYLESTERASE_PROTEIN-GLUTAMINE GLUTAMINASE 1"/>
    <property type="match status" value="1"/>
</dbReference>
<evidence type="ECO:0000256" key="2">
    <source>
        <dbReference type="PROSITE-ProRule" id="PRU00169"/>
    </source>
</evidence>
<sequence length="264" mass="28784">MSLGEEIRGHLPFLRRYARALTGSQHHGDNFVHTTLEVIVAAPQEFRADADIRIDLYRHFHRIWESAFLGDGEGADDEEDPLVRAANRHLARITPLGRQMLLLTALEGFSITETARITGTNAATVEALLGEMVGDIDREARTSVLIVEDEPLIAMELEQIVRRLGHDVAGIATTHADAVAAFRHSDAGLILADIQLADGSSGIDAVQDMLAVAPVPAIFITAFPERLLTGHCVEPTFLISKPFRENTVRAAISQSLLFTPQLAA</sequence>
<dbReference type="PIRSF" id="PIRSF036400">
    <property type="entry name" value="RR_Ctr_UCP036400"/>
    <property type="match status" value="1"/>
</dbReference>
<evidence type="ECO:0000256" key="1">
    <source>
        <dbReference type="ARBA" id="ARBA00022553"/>
    </source>
</evidence>
<dbReference type="Pfam" id="PF00072">
    <property type="entry name" value="Response_reg"/>
    <property type="match status" value="1"/>
</dbReference>
<reference evidence="5" key="1">
    <citation type="submission" date="2017-11" db="EMBL/GenBank/DDBJ databases">
        <title>The complete genome sequence of Sphingopyxis pomeranensis sp. nov. strain WS5A3p.</title>
        <authorList>
            <person name="Kaminski M.A."/>
        </authorList>
    </citation>
    <scope>NUCLEOTIDE SEQUENCE [LARGE SCALE GENOMIC DNA]</scope>
    <source>
        <strain evidence="5">WS5A3p</strain>
    </source>
</reference>
<accession>A0A2S8B6V7</accession>
<dbReference type="Gene3D" id="1.20.140.160">
    <property type="match status" value="1"/>
</dbReference>
<dbReference type="Pfam" id="PF22029">
    <property type="entry name" value="PhyR_sigma2"/>
    <property type="match status" value="1"/>
</dbReference>
<dbReference type="InterPro" id="IPR011006">
    <property type="entry name" value="CheY-like_superfamily"/>
</dbReference>
<dbReference type="SMART" id="SM00448">
    <property type="entry name" value="REC"/>
    <property type="match status" value="1"/>
</dbReference>
<dbReference type="InterPro" id="IPR053867">
    <property type="entry name" value="PhyR_sigma4"/>
</dbReference>
<dbReference type="PROSITE" id="PS50110">
    <property type="entry name" value="RESPONSE_REGULATORY"/>
    <property type="match status" value="1"/>
</dbReference>
<evidence type="ECO:0000313" key="4">
    <source>
        <dbReference type="EMBL" id="PQM28134.1"/>
    </source>
</evidence>
<gene>
    <name evidence="4" type="ORF">CVO77_06390</name>
</gene>
<dbReference type="Pfam" id="PF22233">
    <property type="entry name" value="PhyR_sigma-like"/>
    <property type="match status" value="1"/>
</dbReference>
<proteinExistence type="predicted"/>
<dbReference type="Proteomes" id="UP000238954">
    <property type="component" value="Chromosome"/>
</dbReference>
<dbReference type="OrthoDB" id="9786101at2"/>
<dbReference type="SUPFAM" id="SSF52172">
    <property type="entry name" value="CheY-like"/>
    <property type="match status" value="1"/>
</dbReference>
<dbReference type="InterPro" id="IPR014605">
    <property type="entry name" value="Sig_resp-reg_PhyR"/>
</dbReference>
<dbReference type="PANTHER" id="PTHR44591">
    <property type="entry name" value="STRESS RESPONSE REGULATOR PROTEIN 1"/>
    <property type="match status" value="1"/>
</dbReference>
<dbReference type="EMBL" id="PHFW01000002">
    <property type="protein sequence ID" value="PQM28134.1"/>
    <property type="molecule type" value="Genomic_DNA"/>
</dbReference>
<evidence type="ECO:0000313" key="5">
    <source>
        <dbReference type="Proteomes" id="UP000238954"/>
    </source>
</evidence>
<dbReference type="CDD" id="cd17540">
    <property type="entry name" value="REC_PhyR"/>
    <property type="match status" value="1"/>
</dbReference>
<dbReference type="AlphaFoldDB" id="A0A2S8B6V7"/>
<dbReference type="GO" id="GO:0000160">
    <property type="term" value="P:phosphorelay signal transduction system"/>
    <property type="evidence" value="ECO:0007669"/>
    <property type="project" value="InterPro"/>
</dbReference>
<organism evidence="4 5">
    <name type="scientific">Sphingopyxis lindanitolerans</name>
    <dbReference type="NCBI Taxonomy" id="2054227"/>
    <lineage>
        <taxon>Bacteria</taxon>
        <taxon>Pseudomonadati</taxon>
        <taxon>Pseudomonadota</taxon>
        <taxon>Alphaproteobacteria</taxon>
        <taxon>Sphingomonadales</taxon>
        <taxon>Sphingomonadaceae</taxon>
        <taxon>Sphingopyxis</taxon>
    </lineage>
</organism>
<evidence type="ECO:0000259" key="3">
    <source>
        <dbReference type="PROSITE" id="PS50110"/>
    </source>
</evidence>
<dbReference type="InterPro" id="IPR053866">
    <property type="entry name" value="PhyR_sigma2"/>
</dbReference>
<dbReference type="InterPro" id="IPR001789">
    <property type="entry name" value="Sig_transdc_resp-reg_receiver"/>
</dbReference>